<organism evidence="1 2">
    <name type="scientific">Hypoxylon rubiginosum</name>
    <dbReference type="NCBI Taxonomy" id="110542"/>
    <lineage>
        <taxon>Eukaryota</taxon>
        <taxon>Fungi</taxon>
        <taxon>Dikarya</taxon>
        <taxon>Ascomycota</taxon>
        <taxon>Pezizomycotina</taxon>
        <taxon>Sordariomycetes</taxon>
        <taxon>Xylariomycetidae</taxon>
        <taxon>Xylariales</taxon>
        <taxon>Hypoxylaceae</taxon>
        <taxon>Hypoxylon</taxon>
    </lineage>
</organism>
<evidence type="ECO:0000313" key="2">
    <source>
        <dbReference type="Proteomes" id="UP001497680"/>
    </source>
</evidence>
<sequence>MQFKSVPLALLGVTGLMAHPFNERDVAKTGSWVEVDRMPASDGKGNLVFLGPGSKGSTKRADTSLIEERADDTCRDPDQVPPDCSAENTARNDICDQLVSERYCCVSWRTPMFGLHKGDLAETADKIMQECTNDGISGRKGKIYVLKGVCNDVCLSSRGTGC</sequence>
<gene>
    <name evidence="1" type="ORF">F4821DRAFT_239557</name>
</gene>
<protein>
    <submittedName>
        <fullName evidence="1">Uncharacterized protein</fullName>
    </submittedName>
</protein>
<dbReference type="Proteomes" id="UP001497680">
    <property type="component" value="Unassembled WGS sequence"/>
</dbReference>
<reference evidence="1 2" key="1">
    <citation type="journal article" date="2022" name="New Phytol.">
        <title>Ecological generalism drives hyperdiversity of secondary metabolite gene clusters in xylarialean endophytes.</title>
        <authorList>
            <person name="Franco M.E.E."/>
            <person name="Wisecaver J.H."/>
            <person name="Arnold A.E."/>
            <person name="Ju Y.M."/>
            <person name="Slot J.C."/>
            <person name="Ahrendt S."/>
            <person name="Moore L.P."/>
            <person name="Eastman K.E."/>
            <person name="Scott K."/>
            <person name="Konkel Z."/>
            <person name="Mondo S.J."/>
            <person name="Kuo A."/>
            <person name="Hayes R.D."/>
            <person name="Haridas S."/>
            <person name="Andreopoulos B."/>
            <person name="Riley R."/>
            <person name="LaButti K."/>
            <person name="Pangilinan J."/>
            <person name="Lipzen A."/>
            <person name="Amirebrahimi M."/>
            <person name="Yan J."/>
            <person name="Adam C."/>
            <person name="Keymanesh K."/>
            <person name="Ng V."/>
            <person name="Louie K."/>
            <person name="Northen T."/>
            <person name="Drula E."/>
            <person name="Henrissat B."/>
            <person name="Hsieh H.M."/>
            <person name="Youens-Clark K."/>
            <person name="Lutzoni F."/>
            <person name="Miadlikowska J."/>
            <person name="Eastwood D.C."/>
            <person name="Hamelin R.C."/>
            <person name="Grigoriev I.V."/>
            <person name="U'Ren J.M."/>
        </authorList>
    </citation>
    <scope>NUCLEOTIDE SEQUENCE [LARGE SCALE GENOMIC DNA]</scope>
    <source>
        <strain evidence="1 2">ER1909</strain>
    </source>
</reference>
<evidence type="ECO:0000313" key="1">
    <source>
        <dbReference type="EMBL" id="KAI6085978.1"/>
    </source>
</evidence>
<name>A0ACC0CZV3_9PEZI</name>
<dbReference type="EMBL" id="MU394320">
    <property type="protein sequence ID" value="KAI6085978.1"/>
    <property type="molecule type" value="Genomic_DNA"/>
</dbReference>
<accession>A0ACC0CZV3</accession>
<comment type="caution">
    <text evidence="1">The sequence shown here is derived from an EMBL/GenBank/DDBJ whole genome shotgun (WGS) entry which is preliminary data.</text>
</comment>
<proteinExistence type="predicted"/>
<keyword evidence="2" id="KW-1185">Reference proteome</keyword>